<dbReference type="PROSITE" id="PS00373">
    <property type="entry name" value="GART"/>
    <property type="match status" value="1"/>
</dbReference>
<dbReference type="InterPro" id="IPR040660">
    <property type="entry name" value="N_formyltrans_C"/>
</dbReference>
<keyword evidence="5" id="KW-1185">Reference proteome</keyword>
<gene>
    <name evidence="4" type="ORF">BKP45_13195</name>
    <name evidence="3" type="ORF">BKP45_18910</name>
</gene>
<name>A0A1S2M8J8_9BACI</name>
<reference evidence="4 5" key="1">
    <citation type="submission" date="2016-10" db="EMBL/GenBank/DDBJ databases">
        <title>Draft genome sequences of four alkaliphilic bacteria belonging to the Anaerobacillus genus.</title>
        <authorList>
            <person name="Bassil N.M."/>
            <person name="Lloyd J.R."/>
        </authorList>
    </citation>
    <scope>NUCLEOTIDE SEQUENCE [LARGE SCALE GENOMIC DNA]</scope>
    <source>
        <strain evidence="4 5">DSM 22531</strain>
    </source>
</reference>
<dbReference type="NCBIfam" id="NF005755">
    <property type="entry name" value="PRK07579.1"/>
    <property type="match status" value="1"/>
</dbReference>
<evidence type="ECO:0000313" key="3">
    <source>
        <dbReference type="EMBL" id="OIJ18516.1"/>
    </source>
</evidence>
<dbReference type="AlphaFoldDB" id="A0A1S2M8J8"/>
<evidence type="ECO:0000313" key="4">
    <source>
        <dbReference type="EMBL" id="OIJ19995.1"/>
    </source>
</evidence>
<sequence length="241" mass="28467">MKTLIVTDNEFLYKNFLRIIRKVNLEFESFDFRYSNNNSALKIKYERSDDFKPVNVKEELECIINTYELVISLHCKQLFPKKLVENIRCINIHPGYNPYNRGWFPQVFSILNDLPAGVTIHEMDEHLDHGQIIVQKKIDISSWDTSESVYKRILEVELELIEKHLSNILEKKYKAFTPKFEGNVNYKSDFNDLCHLDLNKSTTLKEAINLLRALSHGIYKNAYFIDEEGNKIWVKVELEKD</sequence>
<evidence type="ECO:0000313" key="5">
    <source>
        <dbReference type="Proteomes" id="UP000180057"/>
    </source>
</evidence>
<organism evidence="4 5">
    <name type="scientific">Anaerobacillus alkalidiazotrophicus</name>
    <dbReference type="NCBI Taxonomy" id="472963"/>
    <lineage>
        <taxon>Bacteria</taxon>
        <taxon>Bacillati</taxon>
        <taxon>Bacillota</taxon>
        <taxon>Bacilli</taxon>
        <taxon>Bacillales</taxon>
        <taxon>Bacillaceae</taxon>
        <taxon>Anaerobacillus</taxon>
    </lineage>
</organism>
<dbReference type="PANTHER" id="PTHR11138:SF5">
    <property type="entry name" value="METHIONYL-TRNA FORMYLTRANSFERASE, MITOCHONDRIAL"/>
    <property type="match status" value="1"/>
</dbReference>
<dbReference type="Pfam" id="PF18216">
    <property type="entry name" value="N_formyltrans_C"/>
    <property type="match status" value="1"/>
</dbReference>
<evidence type="ECO:0008006" key="6">
    <source>
        <dbReference type="Google" id="ProtNLM"/>
    </source>
</evidence>
<dbReference type="Proteomes" id="UP000180057">
    <property type="component" value="Unassembled WGS sequence"/>
</dbReference>
<evidence type="ECO:0000259" key="2">
    <source>
        <dbReference type="Pfam" id="PF18216"/>
    </source>
</evidence>
<dbReference type="InterPro" id="IPR002376">
    <property type="entry name" value="Formyl_transf_N"/>
</dbReference>
<dbReference type="GO" id="GO:0005829">
    <property type="term" value="C:cytosol"/>
    <property type="evidence" value="ECO:0007669"/>
    <property type="project" value="TreeGrafter"/>
</dbReference>
<evidence type="ECO:0000259" key="1">
    <source>
        <dbReference type="Pfam" id="PF00551"/>
    </source>
</evidence>
<dbReference type="EMBL" id="MLQS01000030">
    <property type="protein sequence ID" value="OIJ18516.1"/>
    <property type="molecule type" value="Genomic_DNA"/>
</dbReference>
<dbReference type="EMBL" id="MLQS01000017">
    <property type="protein sequence ID" value="OIJ19995.1"/>
    <property type="molecule type" value="Genomic_DNA"/>
</dbReference>
<comment type="caution">
    <text evidence="4">The sequence shown here is derived from an EMBL/GenBank/DDBJ whole genome shotgun (WGS) entry which is preliminary data.</text>
</comment>
<dbReference type="GO" id="GO:0004479">
    <property type="term" value="F:methionyl-tRNA formyltransferase activity"/>
    <property type="evidence" value="ECO:0007669"/>
    <property type="project" value="TreeGrafter"/>
</dbReference>
<dbReference type="STRING" id="472963.BKP45_13195"/>
<dbReference type="Gene3D" id="3.40.50.170">
    <property type="entry name" value="Formyl transferase, N-terminal domain"/>
    <property type="match status" value="1"/>
</dbReference>
<protein>
    <recommendedName>
        <fullName evidence="6">dTDP-4-amino-4,6-dideoxyglucose formyltransferase</fullName>
    </recommendedName>
</protein>
<dbReference type="OrthoDB" id="467573at2"/>
<feature type="domain" description="Formyl transferase N-terminal" evidence="1">
    <location>
        <begin position="67"/>
        <end position="161"/>
    </location>
</feature>
<dbReference type="SUPFAM" id="SSF53328">
    <property type="entry name" value="Formyltransferase"/>
    <property type="match status" value="1"/>
</dbReference>
<accession>A0A1S2M8J8</accession>
<dbReference type="Pfam" id="PF00551">
    <property type="entry name" value="Formyl_trans_N"/>
    <property type="match status" value="1"/>
</dbReference>
<dbReference type="InterPro" id="IPR036477">
    <property type="entry name" value="Formyl_transf_N_sf"/>
</dbReference>
<feature type="domain" description="N-formyltransferase dimerization C-terminal" evidence="2">
    <location>
        <begin position="189"/>
        <end position="240"/>
    </location>
</feature>
<dbReference type="RefSeq" id="WP_071390119.1">
    <property type="nucleotide sequence ID" value="NZ_MLQS01000017.1"/>
</dbReference>
<dbReference type="InterPro" id="IPR001555">
    <property type="entry name" value="GART_AS"/>
</dbReference>
<dbReference type="PANTHER" id="PTHR11138">
    <property type="entry name" value="METHIONYL-TRNA FORMYLTRANSFERASE"/>
    <property type="match status" value="1"/>
</dbReference>
<proteinExistence type="predicted"/>